<feature type="compositionally biased region" description="Polar residues" evidence="1">
    <location>
        <begin position="236"/>
        <end position="249"/>
    </location>
</feature>
<evidence type="ECO:0008006" key="4">
    <source>
        <dbReference type="Google" id="ProtNLM"/>
    </source>
</evidence>
<comment type="caution">
    <text evidence="2">The sequence shown here is derived from an EMBL/GenBank/DDBJ whole genome shotgun (WGS) entry which is preliminary data.</text>
</comment>
<feature type="region of interest" description="Disordered" evidence="1">
    <location>
        <begin position="96"/>
        <end position="221"/>
    </location>
</feature>
<sequence length="598" mass="65439">MASSSVEAASLSDITQLASNPPKYPRNPTEQKRQPLILYIARVPGSRDVILTTLKPQLKNVTAQDVASSLYYFHVNTEDDLRLLDDTQANTVEENGATSKIASSMQKPLPRKPLSETARGSLDPPPQTDFMSRRMEARSMPTQPVTTPVERSQHSIRRRPVQPSIPTPDPTARRQPVQAVQDETFLSSDHGVSDSRISMESTRSSRSEGRTSNQFSTPRGAMGEFSITIIRRDPSSGAQWNIGSVTGHPTTDENIDYGSRSPSKSKKPYFDLSIHLTAPGYAPFRDLHPSTAGTAESYGNASKPAASKQQPEALPPHGFHRQVRMEGSSFWARTSMQHKRTASDLSAKSFMARGRSASGSSAIEVPDATNRAQHKRHSSDESSGKGYMFSSPWGGRCKFSTGSGGRTLRCRHSLPSPIVTSDATNSMATPQASAPVSELRFNLPSSDVFASWASQSGANDLGTNIKRFARPRFENIRDKLSSEKPGPPLPPRPNHAFSQDDEEERPPLPPRSNHTLFANGGSNDIGSGYHPENAQSNQTDFDSRFDLSLGQEKAGGGNRGKRAKLGKLVVHDEGFKMLDLLVAANMGVWWSVWEADFR</sequence>
<reference evidence="2" key="1">
    <citation type="journal article" date="2021" name="IMA Fungus">
        <title>Genomic characterization of three marine fungi, including Emericellopsis atlantica sp. nov. with signatures of a generalist lifestyle and marine biomass degradation.</title>
        <authorList>
            <person name="Hagestad O.C."/>
            <person name="Hou L."/>
            <person name="Andersen J.H."/>
            <person name="Hansen E.H."/>
            <person name="Altermark B."/>
            <person name="Li C."/>
            <person name="Kuhnert E."/>
            <person name="Cox R.J."/>
            <person name="Crous P.W."/>
            <person name="Spatafora J.W."/>
            <person name="Lail K."/>
            <person name="Amirebrahimi M."/>
            <person name="Lipzen A."/>
            <person name="Pangilinan J."/>
            <person name="Andreopoulos W."/>
            <person name="Hayes R.D."/>
            <person name="Ng V."/>
            <person name="Grigoriev I.V."/>
            <person name="Jackson S.A."/>
            <person name="Sutton T.D.S."/>
            <person name="Dobson A.D.W."/>
            <person name="Rama T."/>
        </authorList>
    </citation>
    <scope>NUCLEOTIDE SEQUENCE</scope>
    <source>
        <strain evidence="2">TRa018bII</strain>
    </source>
</reference>
<proteinExistence type="predicted"/>
<feature type="compositionally biased region" description="Polar residues" evidence="1">
    <location>
        <begin position="96"/>
        <end position="106"/>
    </location>
</feature>
<dbReference type="OrthoDB" id="5426191at2759"/>
<feature type="region of interest" description="Disordered" evidence="1">
    <location>
        <begin position="236"/>
        <end position="264"/>
    </location>
</feature>
<feature type="compositionally biased region" description="Polar residues" evidence="1">
    <location>
        <begin position="512"/>
        <end position="525"/>
    </location>
</feature>
<accession>A0A9P7YQF1</accession>
<feature type="compositionally biased region" description="Polar residues" evidence="1">
    <location>
        <begin position="291"/>
        <end position="300"/>
    </location>
</feature>
<keyword evidence="3" id="KW-1185">Reference proteome</keyword>
<evidence type="ECO:0000313" key="2">
    <source>
        <dbReference type="EMBL" id="KAG9237835.1"/>
    </source>
</evidence>
<feature type="compositionally biased region" description="Low complexity" evidence="1">
    <location>
        <begin position="352"/>
        <end position="362"/>
    </location>
</feature>
<feature type="compositionally biased region" description="Polar residues" evidence="1">
    <location>
        <begin position="1"/>
        <end position="19"/>
    </location>
</feature>
<feature type="region of interest" description="Disordered" evidence="1">
    <location>
        <begin position="478"/>
        <end position="540"/>
    </location>
</feature>
<evidence type="ECO:0000313" key="3">
    <source>
        <dbReference type="Proteomes" id="UP000824998"/>
    </source>
</evidence>
<feature type="compositionally biased region" description="Polar residues" evidence="1">
    <location>
        <begin position="140"/>
        <end position="150"/>
    </location>
</feature>
<dbReference type="EMBL" id="MU251379">
    <property type="protein sequence ID" value="KAG9237835.1"/>
    <property type="molecule type" value="Genomic_DNA"/>
</dbReference>
<dbReference type="Proteomes" id="UP000824998">
    <property type="component" value="Unassembled WGS sequence"/>
</dbReference>
<evidence type="ECO:0000256" key="1">
    <source>
        <dbReference type="SAM" id="MobiDB-lite"/>
    </source>
</evidence>
<feature type="region of interest" description="Disordered" evidence="1">
    <location>
        <begin position="285"/>
        <end position="316"/>
    </location>
</feature>
<name>A0A9P7YQF1_9HELO</name>
<feature type="region of interest" description="Disordered" evidence="1">
    <location>
        <begin position="341"/>
        <end position="387"/>
    </location>
</feature>
<feature type="region of interest" description="Disordered" evidence="1">
    <location>
        <begin position="1"/>
        <end position="31"/>
    </location>
</feature>
<organism evidence="2 3">
    <name type="scientific">Amylocarpus encephaloides</name>
    <dbReference type="NCBI Taxonomy" id="45428"/>
    <lineage>
        <taxon>Eukaryota</taxon>
        <taxon>Fungi</taxon>
        <taxon>Dikarya</taxon>
        <taxon>Ascomycota</taxon>
        <taxon>Pezizomycotina</taxon>
        <taxon>Leotiomycetes</taxon>
        <taxon>Helotiales</taxon>
        <taxon>Helotiales incertae sedis</taxon>
        <taxon>Amylocarpus</taxon>
    </lineage>
</organism>
<protein>
    <recommendedName>
        <fullName evidence="4">Oxidoreductase-like protein</fullName>
    </recommendedName>
</protein>
<dbReference type="AlphaFoldDB" id="A0A9P7YQF1"/>
<gene>
    <name evidence="2" type="ORF">BJ875DRAFT_452573</name>
</gene>